<dbReference type="Pfam" id="PF03721">
    <property type="entry name" value="UDPG_MGDP_dh_N"/>
    <property type="match status" value="1"/>
</dbReference>
<evidence type="ECO:0000259" key="5">
    <source>
        <dbReference type="SMART" id="SM00984"/>
    </source>
</evidence>
<dbReference type="InterPro" id="IPR001732">
    <property type="entry name" value="UDP-Glc/GDP-Man_DH_N"/>
</dbReference>
<dbReference type="InterPro" id="IPR028359">
    <property type="entry name" value="UDP_ManNAc/GlcNAc_DH"/>
</dbReference>
<dbReference type="InterPro" id="IPR036291">
    <property type="entry name" value="NAD(P)-bd_dom_sf"/>
</dbReference>
<gene>
    <name evidence="6" type="ORF">SAMN04487820_103236</name>
</gene>
<dbReference type="GO" id="GO:0016628">
    <property type="term" value="F:oxidoreductase activity, acting on the CH-CH group of donors, NAD or NADP as acceptor"/>
    <property type="evidence" value="ECO:0007669"/>
    <property type="project" value="InterPro"/>
</dbReference>
<protein>
    <submittedName>
        <fullName evidence="6">UDP-N-acetyl-D-mannosaminuronic acid dehydrogenase</fullName>
    </submittedName>
</protein>
<dbReference type="PIRSF" id="PIRSF000124">
    <property type="entry name" value="UDPglc_GDPman_dh"/>
    <property type="match status" value="1"/>
</dbReference>
<keyword evidence="7" id="KW-1185">Reference proteome</keyword>
<dbReference type="PANTHER" id="PTHR43491:SF2">
    <property type="entry name" value="UDP-N-ACETYL-D-MANNOSAMINE DEHYDROGENASE"/>
    <property type="match status" value="1"/>
</dbReference>
<dbReference type="GO" id="GO:0051287">
    <property type="term" value="F:NAD binding"/>
    <property type="evidence" value="ECO:0007669"/>
    <property type="project" value="InterPro"/>
</dbReference>
<dbReference type="SUPFAM" id="SSF48179">
    <property type="entry name" value="6-phosphogluconate dehydrogenase C-terminal domain-like"/>
    <property type="match status" value="1"/>
</dbReference>
<dbReference type="Gene3D" id="3.40.50.720">
    <property type="entry name" value="NAD(P)-binding Rossmann-like Domain"/>
    <property type="match status" value="2"/>
</dbReference>
<dbReference type="Pfam" id="PF00984">
    <property type="entry name" value="UDPG_MGDP_dh"/>
    <property type="match status" value="1"/>
</dbReference>
<dbReference type="PIRSF" id="PIRSF500136">
    <property type="entry name" value="UDP_ManNAc_DH"/>
    <property type="match status" value="1"/>
</dbReference>
<feature type="domain" description="UDP-glucose/GDP-mannose dehydrogenase C-terminal" evidence="5">
    <location>
        <begin position="330"/>
        <end position="430"/>
    </location>
</feature>
<dbReference type="SUPFAM" id="SSF52413">
    <property type="entry name" value="UDP-glucose/GDP-mannose dehydrogenase C-terminal domain"/>
    <property type="match status" value="1"/>
</dbReference>
<evidence type="ECO:0000256" key="3">
    <source>
        <dbReference type="ARBA" id="ARBA00023027"/>
    </source>
</evidence>
<organism evidence="6 7">
    <name type="scientific">Actinopolyspora mzabensis</name>
    <dbReference type="NCBI Taxonomy" id="995066"/>
    <lineage>
        <taxon>Bacteria</taxon>
        <taxon>Bacillati</taxon>
        <taxon>Actinomycetota</taxon>
        <taxon>Actinomycetes</taxon>
        <taxon>Actinopolysporales</taxon>
        <taxon>Actinopolysporaceae</taxon>
        <taxon>Actinopolyspora</taxon>
    </lineage>
</organism>
<evidence type="ECO:0000256" key="4">
    <source>
        <dbReference type="PIRNR" id="PIRNR000124"/>
    </source>
</evidence>
<dbReference type="GO" id="GO:0016616">
    <property type="term" value="F:oxidoreductase activity, acting on the CH-OH group of donors, NAD or NADP as acceptor"/>
    <property type="evidence" value="ECO:0007669"/>
    <property type="project" value="InterPro"/>
</dbReference>
<dbReference type="AlphaFoldDB" id="A0A1G8Y5P8"/>
<name>A0A1G8Y5P8_ACTMZ</name>
<dbReference type="PROSITE" id="PS51257">
    <property type="entry name" value="PROKAR_LIPOPROTEIN"/>
    <property type="match status" value="1"/>
</dbReference>
<dbReference type="InterPro" id="IPR014027">
    <property type="entry name" value="UDP-Glc/GDP-Man_DH_C"/>
</dbReference>
<evidence type="ECO:0000256" key="2">
    <source>
        <dbReference type="ARBA" id="ARBA00023002"/>
    </source>
</evidence>
<dbReference type="GO" id="GO:0000271">
    <property type="term" value="P:polysaccharide biosynthetic process"/>
    <property type="evidence" value="ECO:0007669"/>
    <property type="project" value="InterPro"/>
</dbReference>
<dbReference type="SMART" id="SM00984">
    <property type="entry name" value="UDPG_MGDP_dh_C"/>
    <property type="match status" value="1"/>
</dbReference>
<dbReference type="InterPro" id="IPR014026">
    <property type="entry name" value="UDP-Glc/GDP-Man_DH_dimer"/>
</dbReference>
<dbReference type="NCBIfam" id="TIGR03026">
    <property type="entry name" value="NDP-sugDHase"/>
    <property type="match status" value="1"/>
</dbReference>
<dbReference type="Pfam" id="PF03720">
    <property type="entry name" value="UDPG_MGDP_dh_C"/>
    <property type="match status" value="1"/>
</dbReference>
<evidence type="ECO:0000256" key="1">
    <source>
        <dbReference type="ARBA" id="ARBA00006601"/>
    </source>
</evidence>
<reference evidence="7" key="1">
    <citation type="submission" date="2016-10" db="EMBL/GenBank/DDBJ databases">
        <authorList>
            <person name="Varghese N."/>
            <person name="Submissions S."/>
        </authorList>
    </citation>
    <scope>NUCLEOTIDE SEQUENCE [LARGE SCALE GENOMIC DNA]</scope>
    <source>
        <strain evidence="7">DSM 45460</strain>
    </source>
</reference>
<dbReference type="InterPro" id="IPR008927">
    <property type="entry name" value="6-PGluconate_DH-like_C_sf"/>
</dbReference>
<keyword evidence="2" id="KW-0560">Oxidoreductase</keyword>
<dbReference type="OrthoDB" id="5193947at2"/>
<dbReference type="InterPro" id="IPR036220">
    <property type="entry name" value="UDP-Glc/GDP-Man_DH_C_sf"/>
</dbReference>
<keyword evidence="3" id="KW-0520">NAD</keyword>
<evidence type="ECO:0000313" key="6">
    <source>
        <dbReference type="EMBL" id="SDJ97485.1"/>
    </source>
</evidence>
<dbReference type="PANTHER" id="PTHR43491">
    <property type="entry name" value="UDP-N-ACETYL-D-MANNOSAMINE DEHYDROGENASE"/>
    <property type="match status" value="1"/>
</dbReference>
<comment type="similarity">
    <text evidence="1 4">Belongs to the UDP-glucose/GDP-mannose dehydrogenase family.</text>
</comment>
<dbReference type="Proteomes" id="UP000199213">
    <property type="component" value="Unassembled WGS sequence"/>
</dbReference>
<dbReference type="SUPFAM" id="SSF51735">
    <property type="entry name" value="NAD(P)-binding Rossmann-fold domains"/>
    <property type="match status" value="1"/>
</dbReference>
<proteinExistence type="inferred from homology"/>
<dbReference type="EMBL" id="FNFM01000003">
    <property type="protein sequence ID" value="SDJ97485.1"/>
    <property type="molecule type" value="Genomic_DNA"/>
</dbReference>
<evidence type="ECO:0000313" key="7">
    <source>
        <dbReference type="Proteomes" id="UP000199213"/>
    </source>
</evidence>
<sequence>MRFLPDDDHPKVAVIGFGYVGSCIAATLTSLGCEVIGVDTDPLLVAELERGYCRFHERGLAETLSAERMSGRLRVTADMTAVGEADVVLVTVGTPVHEDGSLADEQLSGACRELGDQLGRGQLVIVKSTVPPGTTRRVVCPLLERSGMTAEIDFGLAFTPERIAEGTALHELRTFPIVTGGIGPHSARAAEAFWARCLGVEVNVLASLESAEMLKLATNWWIDLNIAFANELAKVCAPHDVDVLDVIDAANTIPKGNGKVNILHPSVGVGGSCLTKDPWMISHSAKEHGIVLRTASTGREINAAMPEHTAQLAVDELLAMGKEPAECKVAVLGLAFKNNTGDLRATPTGDFVKAVRKAGANVAVFDPLADPEQVKELFGIAASIDLDRAVRDADCIAILALHNEFEHIEFAELNVRDSCVVLDGRAYYSSEKIAELRGMGYVYRGVGR</sequence>
<accession>A0A1G8Y5P8</accession>
<dbReference type="InterPro" id="IPR017476">
    <property type="entry name" value="UDP-Glc/GDP-Man"/>
</dbReference>